<dbReference type="AlphaFoldDB" id="A0A199W3X1"/>
<evidence type="ECO:0000256" key="11">
    <source>
        <dbReference type="ARBA" id="ARBA00023180"/>
    </source>
</evidence>
<sequence>MELSCSGNTTILKLPNHGSYNVTAIDYCLAAITVKLPITSAPCPLWNLSLLDLRTPIYKPYEIVNVILVSCSRNLFPQNTTLPTSCLRSGHDRFVYVFGAQKNMDTIPSYCMVTSKVLRIPAKDYQGAQGLSLEEIVNDLVVRREITLSWSVPEITEVCKDCEAAGKTCYFSISRNTAFCRHHGEKIVKLTTGTSAAAFVILLVAVITLYIFRKSEKEKETRIKVEKFLATYSDTKPTRYTFLQLKKMTRRFKVQLGQGGFGSVYKGVLPNGVPVAVKMLERSKGEGEEFINEVATIGRIHHVNVVRLLGFCSDGSRRALIYEFLPNESLEKYIFSRNSTSHQEPFRMEKLQEIAIGIARGIEYLHQGCDHRILHFDIKPHNILLDQNYNPKISDFGLAKLCSRDQSIVTMTAARGTMGYIAPEIYSRNFGTVSYKSDVYSFGMLMLELVGGKKIADPEIENQGEAYFPEWVYEQLVSRQELELDIEMTASEEEIAKKLAIVALWCVQWNPDIGYPFRSQGDPHKCGDRRYQLACVDGNKTIWDIRQPGTSYYVTEISKRNADFSGYRYDNFTVVDANLANGSSCSLPLQSLSRTSIDSMGFKDIEFTWATFVSCTRMIVNSTYNPVPCLSKTGAFAYVMLSSEALHLDYAERFCSFLAMTPITLDPERMQVMNGNIYSLEHPTTTEYVFQLLKRGFPVPLETYLSVGDCLKDRAKFIIAPLTIFLFLAHKLWKEKKSVDAVEKFLRSQRALAPTRYAYTDLIAITGHFKEKLGQGGYGSVFKGVFPGGVLVAVKMLLSNSRCNGEEFINEVSTIGRIHHVNVIKLVGFCSEGSKRALVYEYMPNGSLDKHIFSANGVAGRRTFTWDKLNDIALGIARGINYLHQGCDKRILHFDIKPQNILLDRNFTPKVADFGLAKLYPKDTSLVSMSTTRGTTGYIAPELISRSFGIISHKSDVYSFGMLLMEMAGGRRNADPRAENSSQAYYPSWIYDRLTQPEISEITTTFDISEGERKLCIVGLWCIQVRPLARPAMSKVIEMLEADVGTLEMPPKPFFSSEEPIPTISVSCLGSSLELPSISED</sequence>
<keyword evidence="6 12" id="KW-0547">Nucleotide-binding</keyword>
<dbReference type="Gene3D" id="1.10.510.10">
    <property type="entry name" value="Transferase(Phosphotransferase) domain 1"/>
    <property type="match status" value="2"/>
</dbReference>
<evidence type="ECO:0000256" key="2">
    <source>
        <dbReference type="ARBA" id="ARBA00022527"/>
    </source>
</evidence>
<evidence type="ECO:0000256" key="6">
    <source>
        <dbReference type="ARBA" id="ARBA00022741"/>
    </source>
</evidence>
<keyword evidence="11" id="KW-0325">Glycoprotein</keyword>
<dbReference type="PANTHER" id="PTHR27009">
    <property type="entry name" value="RUST RESISTANCE KINASE LR10-RELATED"/>
    <property type="match status" value="1"/>
</dbReference>
<dbReference type="PROSITE" id="PS00107">
    <property type="entry name" value="PROTEIN_KINASE_ATP"/>
    <property type="match status" value="2"/>
</dbReference>
<keyword evidence="4 13" id="KW-0812">Transmembrane</keyword>
<dbReference type="InterPro" id="IPR017441">
    <property type="entry name" value="Protein_kinase_ATP_BS"/>
</dbReference>
<dbReference type="Proteomes" id="UP000092600">
    <property type="component" value="Unassembled WGS sequence"/>
</dbReference>
<dbReference type="Gene3D" id="3.30.200.20">
    <property type="entry name" value="Phosphorylase Kinase, domain 1"/>
    <property type="match status" value="2"/>
</dbReference>
<evidence type="ECO:0000259" key="14">
    <source>
        <dbReference type="PROSITE" id="PS50011"/>
    </source>
</evidence>
<feature type="domain" description="Protein kinase" evidence="14">
    <location>
        <begin position="767"/>
        <end position="1055"/>
    </location>
</feature>
<keyword evidence="8 12" id="KW-0067">ATP-binding</keyword>
<comment type="subcellular location">
    <subcellularLocation>
        <location evidence="1">Membrane</location>
        <topology evidence="1">Single-pass type I membrane protein</topology>
    </subcellularLocation>
</comment>
<evidence type="ECO:0000256" key="5">
    <source>
        <dbReference type="ARBA" id="ARBA00022729"/>
    </source>
</evidence>
<evidence type="ECO:0000256" key="1">
    <source>
        <dbReference type="ARBA" id="ARBA00004479"/>
    </source>
</evidence>
<name>A0A199W3X1_ANACO</name>
<evidence type="ECO:0000256" key="12">
    <source>
        <dbReference type="PROSITE-ProRule" id="PRU10141"/>
    </source>
</evidence>
<dbReference type="SMART" id="SM00220">
    <property type="entry name" value="S_TKc"/>
    <property type="match status" value="2"/>
</dbReference>
<dbReference type="FunFam" id="3.30.200.20:FF:000178">
    <property type="entry name" value="serine/threonine-protein kinase PBS1-like"/>
    <property type="match status" value="2"/>
</dbReference>
<dbReference type="InterPro" id="IPR008271">
    <property type="entry name" value="Ser/Thr_kinase_AS"/>
</dbReference>
<proteinExistence type="predicted"/>
<keyword evidence="2" id="KW-0723">Serine/threonine-protein kinase</keyword>
<evidence type="ECO:0000313" key="16">
    <source>
        <dbReference type="Proteomes" id="UP000092600"/>
    </source>
</evidence>
<evidence type="ECO:0000313" key="15">
    <source>
        <dbReference type="EMBL" id="OAY84182.1"/>
    </source>
</evidence>
<dbReference type="InterPro" id="IPR000719">
    <property type="entry name" value="Prot_kinase_dom"/>
</dbReference>
<evidence type="ECO:0000256" key="3">
    <source>
        <dbReference type="ARBA" id="ARBA00022679"/>
    </source>
</evidence>
<dbReference type="GO" id="GO:0030247">
    <property type="term" value="F:polysaccharide binding"/>
    <property type="evidence" value="ECO:0007669"/>
    <property type="project" value="InterPro"/>
</dbReference>
<evidence type="ECO:0000256" key="8">
    <source>
        <dbReference type="ARBA" id="ARBA00022840"/>
    </source>
</evidence>
<reference evidence="15 16" key="1">
    <citation type="journal article" date="2016" name="DNA Res.">
        <title>The draft genome of MD-2 pineapple using hybrid error correction of long reads.</title>
        <authorList>
            <person name="Redwan R.M."/>
            <person name="Saidin A."/>
            <person name="Kumar S.V."/>
        </authorList>
    </citation>
    <scope>NUCLEOTIDE SEQUENCE [LARGE SCALE GENOMIC DNA]</scope>
    <source>
        <strain evidence="16">cv. MD2</strain>
        <tissue evidence="15">Leaf</tissue>
    </source>
</reference>
<keyword evidence="5" id="KW-0732">Signal</keyword>
<protein>
    <submittedName>
        <fullName evidence="15">Glycerophosphodiester phosphodiesterase protein kinase domain-containing GDPDL2</fullName>
    </submittedName>
</protein>
<dbReference type="PROSITE" id="PS00108">
    <property type="entry name" value="PROTEIN_KINASE_ST"/>
    <property type="match status" value="2"/>
</dbReference>
<feature type="binding site" evidence="12">
    <location>
        <position position="278"/>
    </location>
    <ligand>
        <name>ATP</name>
        <dbReference type="ChEBI" id="CHEBI:30616"/>
    </ligand>
</feature>
<dbReference type="InterPro" id="IPR045874">
    <property type="entry name" value="LRK10/LRL21-25-like"/>
</dbReference>
<accession>A0A199W3X1</accession>
<keyword evidence="10 13" id="KW-0472">Membrane</keyword>
<keyword evidence="3" id="KW-0808">Transferase</keyword>
<evidence type="ECO:0000256" key="9">
    <source>
        <dbReference type="ARBA" id="ARBA00022989"/>
    </source>
</evidence>
<dbReference type="InterPro" id="IPR011009">
    <property type="entry name" value="Kinase-like_dom_sf"/>
</dbReference>
<evidence type="ECO:0000256" key="10">
    <source>
        <dbReference type="ARBA" id="ARBA00023136"/>
    </source>
</evidence>
<feature type="transmembrane region" description="Helical" evidence="13">
    <location>
        <begin position="190"/>
        <end position="212"/>
    </location>
</feature>
<dbReference type="EMBL" id="LSRQ01000254">
    <property type="protein sequence ID" value="OAY84182.1"/>
    <property type="molecule type" value="Genomic_DNA"/>
</dbReference>
<gene>
    <name evidence="15" type="ORF">ACMD2_18736</name>
</gene>
<keyword evidence="7 15" id="KW-0418">Kinase</keyword>
<dbReference type="PROSITE" id="PS50011">
    <property type="entry name" value="PROTEIN_KINASE_DOM"/>
    <property type="match status" value="2"/>
</dbReference>
<evidence type="ECO:0000256" key="13">
    <source>
        <dbReference type="SAM" id="Phobius"/>
    </source>
</evidence>
<evidence type="ECO:0000256" key="7">
    <source>
        <dbReference type="ARBA" id="ARBA00022777"/>
    </source>
</evidence>
<keyword evidence="9 13" id="KW-1133">Transmembrane helix</keyword>
<evidence type="ECO:0000256" key="4">
    <source>
        <dbReference type="ARBA" id="ARBA00022692"/>
    </source>
</evidence>
<dbReference type="FunFam" id="1.10.510.10:FF:000590">
    <property type="entry name" value="PR5-like receptor kinase"/>
    <property type="match status" value="2"/>
</dbReference>
<dbReference type="InterPro" id="IPR025287">
    <property type="entry name" value="WAK_GUB"/>
</dbReference>
<dbReference type="GO" id="GO:0016020">
    <property type="term" value="C:membrane"/>
    <property type="evidence" value="ECO:0007669"/>
    <property type="project" value="UniProtKB-SubCell"/>
</dbReference>
<dbReference type="Pfam" id="PF13947">
    <property type="entry name" value="GUB_WAK_bind"/>
    <property type="match status" value="1"/>
</dbReference>
<dbReference type="GO" id="GO:0004674">
    <property type="term" value="F:protein serine/threonine kinase activity"/>
    <property type="evidence" value="ECO:0007669"/>
    <property type="project" value="UniProtKB-KW"/>
</dbReference>
<dbReference type="Pfam" id="PF00069">
    <property type="entry name" value="Pkinase"/>
    <property type="match status" value="2"/>
</dbReference>
<feature type="binding site" evidence="12">
    <location>
        <position position="795"/>
    </location>
    <ligand>
        <name>ATP</name>
        <dbReference type="ChEBI" id="CHEBI:30616"/>
    </ligand>
</feature>
<dbReference type="GO" id="GO:0005524">
    <property type="term" value="F:ATP binding"/>
    <property type="evidence" value="ECO:0007669"/>
    <property type="project" value="UniProtKB-UniRule"/>
</dbReference>
<dbReference type="STRING" id="4615.A0A199W3X1"/>
<comment type="caution">
    <text evidence="15">The sequence shown here is derived from an EMBL/GenBank/DDBJ whole genome shotgun (WGS) entry which is preliminary data.</text>
</comment>
<organism evidence="15 16">
    <name type="scientific">Ananas comosus</name>
    <name type="common">Pineapple</name>
    <name type="synonym">Ananas ananas</name>
    <dbReference type="NCBI Taxonomy" id="4615"/>
    <lineage>
        <taxon>Eukaryota</taxon>
        <taxon>Viridiplantae</taxon>
        <taxon>Streptophyta</taxon>
        <taxon>Embryophyta</taxon>
        <taxon>Tracheophyta</taxon>
        <taxon>Spermatophyta</taxon>
        <taxon>Magnoliopsida</taxon>
        <taxon>Liliopsida</taxon>
        <taxon>Poales</taxon>
        <taxon>Bromeliaceae</taxon>
        <taxon>Bromelioideae</taxon>
        <taxon>Ananas</taxon>
    </lineage>
</organism>
<feature type="domain" description="Protein kinase" evidence="14">
    <location>
        <begin position="250"/>
        <end position="527"/>
    </location>
</feature>
<dbReference type="SUPFAM" id="SSF56112">
    <property type="entry name" value="Protein kinase-like (PK-like)"/>
    <property type="match status" value="2"/>
</dbReference>